<dbReference type="InterPro" id="IPR018485">
    <property type="entry name" value="FGGY_C"/>
</dbReference>
<evidence type="ECO:0000256" key="4">
    <source>
        <dbReference type="ARBA" id="ARBA00022840"/>
    </source>
</evidence>
<keyword evidence="5" id="KW-0054">Arabinose catabolism</keyword>
<dbReference type="GO" id="GO:0019569">
    <property type="term" value="P:L-arabinose catabolic process to D-xylulose 5-phosphate"/>
    <property type="evidence" value="ECO:0007669"/>
    <property type="project" value="InterPro"/>
</dbReference>
<evidence type="ECO:0000256" key="5">
    <source>
        <dbReference type="ARBA" id="ARBA00022935"/>
    </source>
</evidence>
<dbReference type="RefSeq" id="WP_242873548.1">
    <property type="nucleotide sequence ID" value="NZ_FNOU01000012.1"/>
</dbReference>
<dbReference type="SUPFAM" id="SSF53067">
    <property type="entry name" value="Actin-like ATPase domain"/>
    <property type="match status" value="2"/>
</dbReference>
<keyword evidence="1 7" id="KW-0808">Transferase</keyword>
<dbReference type="InterPro" id="IPR018483">
    <property type="entry name" value="Carb_kinase_FGGY_CS"/>
</dbReference>
<dbReference type="Proteomes" id="UP000199652">
    <property type="component" value="Unassembled WGS sequence"/>
</dbReference>
<dbReference type="InterPro" id="IPR005929">
    <property type="entry name" value="Ribulokinase"/>
</dbReference>
<dbReference type="CDD" id="cd07781">
    <property type="entry name" value="ASKHA_NBD_FGGY_L-RBK"/>
    <property type="match status" value="1"/>
</dbReference>
<dbReference type="PIRSF" id="PIRSF000538">
    <property type="entry name" value="GlpK"/>
    <property type="match status" value="1"/>
</dbReference>
<evidence type="ECO:0000256" key="1">
    <source>
        <dbReference type="ARBA" id="ARBA00022679"/>
    </source>
</evidence>
<keyword evidence="4" id="KW-0067">ATP-binding</keyword>
<evidence type="ECO:0000259" key="9">
    <source>
        <dbReference type="Pfam" id="PF02782"/>
    </source>
</evidence>
<dbReference type="STRING" id="1528.SAMN04488579_11234"/>
<evidence type="ECO:0000259" key="8">
    <source>
        <dbReference type="Pfam" id="PF00370"/>
    </source>
</evidence>
<dbReference type="PANTHER" id="PTHR43435:SF4">
    <property type="entry name" value="FGGY CARBOHYDRATE KINASE DOMAIN-CONTAINING PROTEIN"/>
    <property type="match status" value="1"/>
</dbReference>
<keyword evidence="3 7" id="KW-0418">Kinase</keyword>
<evidence type="ECO:0000256" key="2">
    <source>
        <dbReference type="ARBA" id="ARBA00022741"/>
    </source>
</evidence>
<dbReference type="Gene3D" id="3.30.420.40">
    <property type="match status" value="2"/>
</dbReference>
<keyword evidence="6" id="KW-0119">Carbohydrate metabolism</keyword>
<dbReference type="InterPro" id="IPR043129">
    <property type="entry name" value="ATPase_NBD"/>
</dbReference>
<evidence type="ECO:0000256" key="6">
    <source>
        <dbReference type="ARBA" id="ARBA00023277"/>
    </source>
</evidence>
<evidence type="ECO:0000313" key="10">
    <source>
        <dbReference type="EMBL" id="SDX96480.1"/>
    </source>
</evidence>
<gene>
    <name evidence="10" type="ORF">SAMN04488579_11234</name>
</gene>
<name>A0A1H3FZZ5_EUBBA</name>
<dbReference type="GO" id="GO:0019150">
    <property type="term" value="F:D-ribulokinase activity"/>
    <property type="evidence" value="ECO:0007669"/>
    <property type="project" value="TreeGrafter"/>
</dbReference>
<feature type="domain" description="Carbohydrate kinase FGGY C-terminal" evidence="9">
    <location>
        <begin position="264"/>
        <end position="458"/>
    </location>
</feature>
<dbReference type="Pfam" id="PF00370">
    <property type="entry name" value="FGGY_N"/>
    <property type="match status" value="1"/>
</dbReference>
<keyword evidence="11" id="KW-1185">Reference proteome</keyword>
<dbReference type="Pfam" id="PF02782">
    <property type="entry name" value="FGGY_C"/>
    <property type="match status" value="1"/>
</dbReference>
<dbReference type="GO" id="GO:0008741">
    <property type="term" value="F:ribulokinase activity"/>
    <property type="evidence" value="ECO:0007669"/>
    <property type="project" value="InterPro"/>
</dbReference>
<dbReference type="EMBL" id="FNOU01000012">
    <property type="protein sequence ID" value="SDX96480.1"/>
    <property type="molecule type" value="Genomic_DNA"/>
</dbReference>
<dbReference type="InterPro" id="IPR000577">
    <property type="entry name" value="Carb_kinase_FGGY"/>
</dbReference>
<sequence length="513" mass="55862">MMKQLECVLGVDMGTGGARVGIFDLKGNPIVFCEEPYALYTPASGLAEQDPNEWWDAICKASKAAIAESGIDPAYIRGMSVDTTCCTVLLSKDDMVPLRPAIMWMDIRAAKQAKRMYETGHDALKYNGYGMVSAECLPAKALWLKENEPEVYNTATRFYECTDWLIHRLTGEYTASINCASCRWYYNAEEGGYPVDFYNTIGLEDLVEKLPSRVMAMGDLVGGLTPEAAEAMGLVPGIPVGEGGADAFVGVIGLNAVQPGKLTLITGSSHLHIAQFKEAIHSKGIWGSYPDAIVNGLQMVEGGQTSTGSIVNWVKEQLCGNYKAQAAEEGVSVYDILNREAEKLPIGSDGIIALDFFQGNRTPYVDADIRGMFYGLSLGHTPAHMYRAIIESICYGTEVIMDSFKEAGFVPEGIVISGGAVKSPFWLQTHADVSNVPIIVPKVTEGPCLGSAILGAVAGGIYPDIQTAAESMTTVDYIVEPSQERHDAYTFYYEKYKEFYPLAKDWMHAVTTH</sequence>
<dbReference type="GO" id="GO:0005737">
    <property type="term" value="C:cytoplasm"/>
    <property type="evidence" value="ECO:0007669"/>
    <property type="project" value="TreeGrafter"/>
</dbReference>
<proteinExistence type="inferred from homology"/>
<accession>A0A1H3FZZ5</accession>
<dbReference type="PROSITE" id="PS00445">
    <property type="entry name" value="FGGY_KINASES_2"/>
    <property type="match status" value="1"/>
</dbReference>
<feature type="domain" description="Carbohydrate kinase FGGY N-terminal" evidence="8">
    <location>
        <begin position="8"/>
        <end position="253"/>
    </location>
</feature>
<dbReference type="GO" id="GO:0005524">
    <property type="term" value="F:ATP binding"/>
    <property type="evidence" value="ECO:0007669"/>
    <property type="project" value="UniProtKB-KW"/>
</dbReference>
<organism evidence="10 11">
    <name type="scientific">Eubacterium barkeri</name>
    <name type="common">Clostridium barkeri</name>
    <dbReference type="NCBI Taxonomy" id="1528"/>
    <lineage>
        <taxon>Bacteria</taxon>
        <taxon>Bacillati</taxon>
        <taxon>Bacillota</taxon>
        <taxon>Clostridia</taxon>
        <taxon>Eubacteriales</taxon>
        <taxon>Eubacteriaceae</taxon>
        <taxon>Eubacterium</taxon>
    </lineage>
</organism>
<keyword evidence="2" id="KW-0547">Nucleotide-binding</keyword>
<reference evidence="11" key="1">
    <citation type="submission" date="2016-10" db="EMBL/GenBank/DDBJ databases">
        <authorList>
            <person name="Varghese N."/>
            <person name="Submissions S."/>
        </authorList>
    </citation>
    <scope>NUCLEOTIDE SEQUENCE [LARGE SCALE GENOMIC DNA]</scope>
    <source>
        <strain evidence="11">VPI 5359</strain>
    </source>
</reference>
<evidence type="ECO:0000256" key="3">
    <source>
        <dbReference type="ARBA" id="ARBA00022777"/>
    </source>
</evidence>
<dbReference type="PANTHER" id="PTHR43435">
    <property type="entry name" value="RIBULOKINASE"/>
    <property type="match status" value="1"/>
</dbReference>
<comment type="similarity">
    <text evidence="7">Belongs to the FGGY kinase family.</text>
</comment>
<protein>
    <submittedName>
        <fullName evidence="10">Ribulokinase</fullName>
    </submittedName>
</protein>
<evidence type="ECO:0000313" key="11">
    <source>
        <dbReference type="Proteomes" id="UP000199652"/>
    </source>
</evidence>
<dbReference type="AlphaFoldDB" id="A0A1H3FZZ5"/>
<evidence type="ECO:0000256" key="7">
    <source>
        <dbReference type="RuleBase" id="RU003733"/>
    </source>
</evidence>
<dbReference type="InterPro" id="IPR018484">
    <property type="entry name" value="FGGY_N"/>
</dbReference>